<feature type="binding site" evidence="4">
    <location>
        <position position="492"/>
    </location>
    <ligand>
        <name>substrate</name>
    </ligand>
</feature>
<dbReference type="GO" id="GO:0005524">
    <property type="term" value="F:ATP binding"/>
    <property type="evidence" value="ECO:0007669"/>
    <property type="project" value="UniProtKB-KW"/>
</dbReference>
<feature type="compositionally biased region" description="Low complexity" evidence="5">
    <location>
        <begin position="88"/>
        <end position="104"/>
    </location>
</feature>
<comment type="caution">
    <text evidence="7">The sequence shown here is derived from an EMBL/GenBank/DDBJ whole genome shotgun (WGS) entry which is preliminary data.</text>
</comment>
<dbReference type="PANTHER" id="PTHR10606">
    <property type="entry name" value="6-PHOSPHOFRUCTO-2-KINASE/FRUCTOSE-2,6-BISPHOSPHATASE"/>
    <property type="match status" value="1"/>
</dbReference>
<evidence type="ECO:0000256" key="4">
    <source>
        <dbReference type="PIRSR" id="PIRSR613078-2"/>
    </source>
</evidence>
<organism evidence="7 8">
    <name type="scientific">Edaphochlamys debaryana</name>
    <dbReference type="NCBI Taxonomy" id="47281"/>
    <lineage>
        <taxon>Eukaryota</taxon>
        <taxon>Viridiplantae</taxon>
        <taxon>Chlorophyta</taxon>
        <taxon>core chlorophytes</taxon>
        <taxon>Chlorophyceae</taxon>
        <taxon>CS clade</taxon>
        <taxon>Chlamydomonadales</taxon>
        <taxon>Chlamydomonadales incertae sedis</taxon>
        <taxon>Edaphochlamys</taxon>
    </lineage>
</organism>
<feature type="binding site" evidence="4">
    <location>
        <begin position="438"/>
        <end position="445"/>
    </location>
    <ligand>
        <name>substrate</name>
    </ligand>
</feature>
<dbReference type="Gene3D" id="3.40.50.300">
    <property type="entry name" value="P-loop containing nucleotide triphosphate hydrolases"/>
    <property type="match status" value="1"/>
</dbReference>
<dbReference type="SUPFAM" id="SSF52540">
    <property type="entry name" value="P-loop containing nucleoside triphosphate hydrolases"/>
    <property type="match status" value="1"/>
</dbReference>
<evidence type="ECO:0000259" key="6">
    <source>
        <dbReference type="Pfam" id="PF01591"/>
    </source>
</evidence>
<dbReference type="GO" id="GO:0006000">
    <property type="term" value="P:fructose metabolic process"/>
    <property type="evidence" value="ECO:0007669"/>
    <property type="project" value="InterPro"/>
</dbReference>
<dbReference type="EMBL" id="JAEHOE010000063">
    <property type="protein sequence ID" value="KAG2490338.1"/>
    <property type="molecule type" value="Genomic_DNA"/>
</dbReference>
<protein>
    <recommendedName>
        <fullName evidence="6">6-phosphofructo-2-kinase domain-containing protein</fullName>
    </recommendedName>
</protein>
<dbReference type="Gene3D" id="3.40.50.1240">
    <property type="entry name" value="Phosphoglycerate mutase-like"/>
    <property type="match status" value="1"/>
</dbReference>
<evidence type="ECO:0000256" key="2">
    <source>
        <dbReference type="ARBA" id="ARBA00022840"/>
    </source>
</evidence>
<dbReference type="InterPro" id="IPR027417">
    <property type="entry name" value="P-loop_NTPase"/>
</dbReference>
<evidence type="ECO:0000313" key="7">
    <source>
        <dbReference type="EMBL" id="KAG2490338.1"/>
    </source>
</evidence>
<name>A0A835XU82_9CHLO</name>
<feature type="binding site" evidence="4">
    <location>
        <position position="539"/>
    </location>
    <ligand>
        <name>substrate</name>
    </ligand>
</feature>
<proteinExistence type="predicted"/>
<dbReference type="Pfam" id="PF01591">
    <property type="entry name" value="6PF2K"/>
    <property type="match status" value="1"/>
</dbReference>
<evidence type="ECO:0000256" key="1">
    <source>
        <dbReference type="ARBA" id="ARBA00022741"/>
    </source>
</evidence>
<feature type="region of interest" description="Disordered" evidence="5">
    <location>
        <begin position="1"/>
        <end position="105"/>
    </location>
</feature>
<reference evidence="7" key="1">
    <citation type="journal article" date="2020" name="bioRxiv">
        <title>Comparative genomics of Chlamydomonas.</title>
        <authorList>
            <person name="Craig R.J."/>
            <person name="Hasan A.R."/>
            <person name="Ness R.W."/>
            <person name="Keightley P.D."/>
        </authorList>
    </citation>
    <scope>NUCLEOTIDE SEQUENCE</scope>
    <source>
        <strain evidence="7">CCAP 11/70</strain>
    </source>
</reference>
<accession>A0A835XU82</accession>
<evidence type="ECO:0000256" key="5">
    <source>
        <dbReference type="SAM" id="MobiDB-lite"/>
    </source>
</evidence>
<dbReference type="SUPFAM" id="SSF53254">
    <property type="entry name" value="Phosphoglycerate mutase-like"/>
    <property type="match status" value="1"/>
</dbReference>
<gene>
    <name evidence="7" type="ORF">HYH03_011286</name>
</gene>
<dbReference type="Proteomes" id="UP000612055">
    <property type="component" value="Unassembled WGS sequence"/>
</dbReference>
<dbReference type="Pfam" id="PF00300">
    <property type="entry name" value="His_Phos_1"/>
    <property type="match status" value="1"/>
</dbReference>
<keyword evidence="1" id="KW-0547">Nucleotide-binding</keyword>
<dbReference type="SMART" id="SM00855">
    <property type="entry name" value="PGAM"/>
    <property type="match status" value="1"/>
</dbReference>
<evidence type="ECO:0000256" key="3">
    <source>
        <dbReference type="PIRSR" id="PIRSR613078-1"/>
    </source>
</evidence>
<dbReference type="GO" id="GO:0003873">
    <property type="term" value="F:6-phosphofructo-2-kinase activity"/>
    <property type="evidence" value="ECO:0007669"/>
    <property type="project" value="InterPro"/>
</dbReference>
<dbReference type="InterPro" id="IPR001345">
    <property type="entry name" value="PG/BPGM_mutase_AS"/>
</dbReference>
<dbReference type="GO" id="GO:0004331">
    <property type="term" value="F:fructose-2,6-bisphosphate 2-phosphatase activity"/>
    <property type="evidence" value="ECO:0007669"/>
    <property type="project" value="TreeGrafter"/>
</dbReference>
<dbReference type="InterPro" id="IPR029033">
    <property type="entry name" value="His_PPase_superfam"/>
</dbReference>
<keyword evidence="2" id="KW-0067">ATP-binding</keyword>
<dbReference type="GO" id="GO:0005829">
    <property type="term" value="C:cytosol"/>
    <property type="evidence" value="ECO:0007669"/>
    <property type="project" value="TreeGrafter"/>
</dbReference>
<feature type="domain" description="6-phosphofructo-2-kinase" evidence="6">
    <location>
        <begin position="212"/>
        <end position="423"/>
    </location>
</feature>
<feature type="region of interest" description="Disordered" evidence="5">
    <location>
        <begin position="643"/>
        <end position="665"/>
    </location>
</feature>
<feature type="active site" description="Tele-phosphohistidine intermediate" evidence="3">
    <location>
        <position position="439"/>
    </location>
</feature>
<evidence type="ECO:0000313" key="8">
    <source>
        <dbReference type="Proteomes" id="UP000612055"/>
    </source>
</evidence>
<dbReference type="FunFam" id="3.40.50.300:FF:000644">
    <property type="entry name" value="GpmB, Fructose-2,6-bisphosphatase"/>
    <property type="match status" value="1"/>
</dbReference>
<dbReference type="InterPro" id="IPR013078">
    <property type="entry name" value="His_Pase_superF_clade-1"/>
</dbReference>
<dbReference type="FunFam" id="3.40.50.1240:FF:000006">
    <property type="entry name" value="6-phosphofructo-2-kinase/fructose-2, 6-bisphosphatase"/>
    <property type="match status" value="1"/>
</dbReference>
<dbReference type="InterPro" id="IPR003094">
    <property type="entry name" value="6Pfruct_kin"/>
</dbReference>
<sequence length="694" mass="74301">MERVVEEDAAQLAPAGTGESSSLPPSAAQDRPAAGLCLGSTPNTSRALLTPALSEPQRPGPPARVASVGLPSGHTLMHLNSMRGHDGGPNSSGLGSGNSPLPNSAELSRRLRGLLATTVNFRDVSLELMPSSDQGVLEAAEDADADAATGSAAPLGPLSTSTSGAFAGLGGGGEGGEASGTGRDAGPGSGLAPGGAVVPLGGSMRVRSGAVVRKNKLVIILVGLPGRGKTFLCNKLCCYLNWLGHATRHFNVGQYRRHQKCADEVQDAAFFDHANESGVEARNRALHAALDDLTAYLRSDSGQVAIFDATNTTVARRNLLRAKFHGVLQYMFIETICSDPAVLELNYRNKMRYSPDYKGVDTDKAVADFLARIKKYEEVYEPIDDRNLHYIKLIDMVTGRGHMDINRISGYLPGKIVFFLMQVCKAGLTSPRKIILSRHGESQYNEKALIGGNSSLSVRGERYSRALPEAVIARLPQDEAVSVAVWTSTLKRTIETARFLPFPKLRWKALDEINAGICDGMTYEDIAERYPAEYEARKKDKLRYRYPSGESYMDVIQRVEPVIIEMERERECLVIVAHQAILRCLYAYFMNVPSEDIPRVAIPLHTIIELTPLPDGTMSEVRIAVDIDRPELFLGAPACAATASTGSDAGSPQPSRSCTPEGEAAALVPAPPAAADLAGAQADEVKVAELVAAS</sequence>
<dbReference type="GO" id="GO:0006003">
    <property type="term" value="P:fructose 2,6-bisphosphate metabolic process"/>
    <property type="evidence" value="ECO:0007669"/>
    <property type="project" value="InterPro"/>
</dbReference>
<dbReference type="PRINTS" id="PR00991">
    <property type="entry name" value="6PFRUCTKNASE"/>
</dbReference>
<keyword evidence="8" id="KW-1185">Reference proteome</keyword>
<feature type="region of interest" description="Disordered" evidence="5">
    <location>
        <begin position="137"/>
        <end position="190"/>
    </location>
</feature>
<feature type="active site" description="Proton donor/acceptor" evidence="3">
    <location>
        <position position="528"/>
    </location>
</feature>
<dbReference type="InterPro" id="IPR013079">
    <property type="entry name" value="6Phosfructo_kin"/>
</dbReference>
<dbReference type="AlphaFoldDB" id="A0A835XU82"/>
<dbReference type="CDD" id="cd07067">
    <property type="entry name" value="HP_PGM_like"/>
    <property type="match status" value="1"/>
</dbReference>
<feature type="compositionally biased region" description="Gly residues" evidence="5">
    <location>
        <begin position="167"/>
        <end position="190"/>
    </location>
</feature>
<dbReference type="OrthoDB" id="267323at2759"/>
<dbReference type="PANTHER" id="PTHR10606:SF44">
    <property type="entry name" value="6-PHOSPHOFRUCTO 2-KINASE_FRUCTOSE 2,6-BISPHOSPHATASE LONG FORM"/>
    <property type="match status" value="1"/>
</dbReference>
<dbReference type="PROSITE" id="PS00175">
    <property type="entry name" value="PG_MUTASE"/>
    <property type="match status" value="1"/>
</dbReference>